<evidence type="ECO:0000256" key="3">
    <source>
        <dbReference type="ARBA" id="ARBA00022980"/>
    </source>
</evidence>
<dbReference type="OrthoDB" id="9790002at2"/>
<evidence type="ECO:0000256" key="4">
    <source>
        <dbReference type="ARBA" id="ARBA00023274"/>
    </source>
</evidence>
<keyword evidence="4 5" id="KW-0687">Ribonucleoprotein</keyword>
<dbReference type="GO" id="GO:0003735">
    <property type="term" value="F:structural constituent of ribosome"/>
    <property type="evidence" value="ECO:0007669"/>
    <property type="project" value="InterPro"/>
</dbReference>
<dbReference type="InterPro" id="IPR029751">
    <property type="entry name" value="Ribosomal_L25_dom"/>
</dbReference>
<dbReference type="GO" id="GO:0008097">
    <property type="term" value="F:5S rRNA binding"/>
    <property type="evidence" value="ECO:0007669"/>
    <property type="project" value="InterPro"/>
</dbReference>
<evidence type="ECO:0000256" key="5">
    <source>
        <dbReference type="HAMAP-Rule" id="MF_01334"/>
    </source>
</evidence>
<dbReference type="Proteomes" id="UP000798488">
    <property type="component" value="Unassembled WGS sequence"/>
</dbReference>
<name>A0A9D2WRK9_9FIRM</name>
<dbReference type="InterPro" id="IPR020930">
    <property type="entry name" value="Ribosomal_uL5_bac-type"/>
</dbReference>
<sequence>MTNLNLQVNHRKQKGRSYRKQLARREMIPGVVYGKAVGSIPVEVELRPLKKILSQGANALIDLTIKGFKGEEDKQYKVLIKDIQYGAIKHDLISVDLHQIALDSAIQAAVPINFVGAVSDGIVQNILRELQVSCLPTDIPREINVNIEGLTVGDTIAVRDIEVPGNLQLVDELDATVVTVVAQRTEEQPDVEVEAGEGEPGTAGDETPV</sequence>
<dbReference type="InterPro" id="IPR011035">
    <property type="entry name" value="Ribosomal_bL25/Gln-tRNA_synth"/>
</dbReference>
<dbReference type="EMBL" id="LSRS01000002">
    <property type="protein sequence ID" value="KAF1085835.1"/>
    <property type="molecule type" value="Genomic_DNA"/>
</dbReference>
<dbReference type="SUPFAM" id="SSF50715">
    <property type="entry name" value="Ribosomal protein L25-like"/>
    <property type="match status" value="1"/>
</dbReference>
<evidence type="ECO:0000259" key="7">
    <source>
        <dbReference type="Pfam" id="PF01386"/>
    </source>
</evidence>
<evidence type="ECO:0000259" key="8">
    <source>
        <dbReference type="Pfam" id="PF14693"/>
    </source>
</evidence>
<dbReference type="CDD" id="cd00495">
    <property type="entry name" value="Ribosomal_L25_TL5_CTC"/>
    <property type="match status" value="1"/>
</dbReference>
<dbReference type="Gene3D" id="2.40.240.10">
    <property type="entry name" value="Ribosomal Protein L25, Chain P"/>
    <property type="match status" value="1"/>
</dbReference>
<dbReference type="InterPro" id="IPR037121">
    <property type="entry name" value="Ribosomal_bL25_C"/>
</dbReference>
<keyword evidence="1 5" id="KW-0699">rRNA-binding</keyword>
<comment type="caution">
    <text evidence="9">The sequence shown here is derived from an EMBL/GenBank/DDBJ whole genome shotgun (WGS) entry which is preliminary data.</text>
</comment>
<dbReference type="AlphaFoldDB" id="A0A9D2WRK9"/>
<dbReference type="NCBIfam" id="TIGR00731">
    <property type="entry name" value="bL25_bact_ctc"/>
    <property type="match status" value="1"/>
</dbReference>
<protein>
    <recommendedName>
        <fullName evidence="5">Large ribosomal subunit protein bL25</fullName>
    </recommendedName>
    <alternativeName>
        <fullName evidence="5">General stress protein CTC</fullName>
    </alternativeName>
</protein>
<feature type="region of interest" description="Disordered" evidence="6">
    <location>
        <begin position="186"/>
        <end position="209"/>
    </location>
</feature>
<proteinExistence type="inferred from homology"/>
<evidence type="ECO:0000256" key="1">
    <source>
        <dbReference type="ARBA" id="ARBA00022730"/>
    </source>
</evidence>
<evidence type="ECO:0000256" key="6">
    <source>
        <dbReference type="SAM" id="MobiDB-lite"/>
    </source>
</evidence>
<dbReference type="Pfam" id="PF01386">
    <property type="entry name" value="Ribosomal_L25p"/>
    <property type="match status" value="1"/>
</dbReference>
<dbReference type="InterPro" id="IPR020056">
    <property type="entry name" value="Rbsml_bL25/Gln-tRNA_synth_N"/>
</dbReference>
<keyword evidence="2 5" id="KW-0694">RNA-binding</keyword>
<evidence type="ECO:0000256" key="2">
    <source>
        <dbReference type="ARBA" id="ARBA00022884"/>
    </source>
</evidence>
<dbReference type="GO" id="GO:0022625">
    <property type="term" value="C:cytosolic large ribosomal subunit"/>
    <property type="evidence" value="ECO:0007669"/>
    <property type="project" value="TreeGrafter"/>
</dbReference>
<dbReference type="InterPro" id="IPR001021">
    <property type="entry name" value="Ribosomal_bL25_long"/>
</dbReference>
<comment type="function">
    <text evidence="5">This is one of the proteins that binds to the 5S RNA in the ribosome where it forms part of the central protuberance.</text>
</comment>
<dbReference type="Gene3D" id="2.170.120.20">
    <property type="entry name" value="Ribosomal protein L25, beta domain"/>
    <property type="match status" value="1"/>
</dbReference>
<dbReference type="Pfam" id="PF14693">
    <property type="entry name" value="Ribosomal_TL5_C"/>
    <property type="match status" value="1"/>
</dbReference>
<accession>A0A9D2WRK9</accession>
<keyword evidence="3 5" id="KW-0689">Ribosomal protein</keyword>
<keyword evidence="10" id="KW-1185">Reference proteome</keyword>
<comment type="similarity">
    <text evidence="5">Belongs to the bacterial ribosomal protein bL25 family. CTC subfamily.</text>
</comment>
<feature type="domain" description="Large ribosomal subunit protein bL25 L25" evidence="7">
    <location>
        <begin position="6"/>
        <end position="97"/>
    </location>
</feature>
<evidence type="ECO:0000313" key="9">
    <source>
        <dbReference type="EMBL" id="KAF1085835.1"/>
    </source>
</evidence>
<dbReference type="PANTHER" id="PTHR33284">
    <property type="entry name" value="RIBOSOMAL PROTEIN L25/GLN-TRNA SYNTHETASE, ANTI-CODON-BINDING DOMAIN-CONTAINING PROTEIN"/>
    <property type="match status" value="1"/>
</dbReference>
<organism evidence="9 10">
    <name type="scientific">Sporotomaculum syntrophicum</name>
    <dbReference type="NCBI Taxonomy" id="182264"/>
    <lineage>
        <taxon>Bacteria</taxon>
        <taxon>Bacillati</taxon>
        <taxon>Bacillota</taxon>
        <taxon>Clostridia</taxon>
        <taxon>Eubacteriales</taxon>
        <taxon>Desulfallaceae</taxon>
        <taxon>Sporotomaculum</taxon>
    </lineage>
</organism>
<gene>
    <name evidence="5 9" type="primary">rplY</name>
    <name evidence="5" type="synonym">ctc</name>
    <name evidence="9" type="ORF">SPSYN_00564</name>
</gene>
<dbReference type="GO" id="GO:0006412">
    <property type="term" value="P:translation"/>
    <property type="evidence" value="ECO:0007669"/>
    <property type="project" value="UniProtKB-UniRule"/>
</dbReference>
<reference evidence="9" key="1">
    <citation type="submission" date="2016-02" db="EMBL/GenBank/DDBJ databases">
        <title>Draft Genome Sequence of Sporotomaculum syntrophicum Strain FB, a Syntrophic Benzoate Degrader.</title>
        <authorList>
            <person name="Nobu M.K."/>
            <person name="Narihiro T."/>
            <person name="Qiu Y.-L."/>
            <person name="Ohashi A."/>
            <person name="Liu W.-T."/>
            <person name="Yuji S."/>
        </authorList>
    </citation>
    <scope>NUCLEOTIDE SEQUENCE</scope>
    <source>
        <strain evidence="9">FB</strain>
    </source>
</reference>
<evidence type="ECO:0000313" key="10">
    <source>
        <dbReference type="Proteomes" id="UP000798488"/>
    </source>
</evidence>
<feature type="domain" description="Large ribosomal subunit protein bL25 beta" evidence="8">
    <location>
        <begin position="106"/>
        <end position="184"/>
    </location>
</feature>
<dbReference type="HAMAP" id="MF_01334">
    <property type="entry name" value="Ribosomal_bL25_CTC"/>
    <property type="match status" value="1"/>
</dbReference>
<dbReference type="RefSeq" id="WP_161820999.1">
    <property type="nucleotide sequence ID" value="NZ_LSRS01000002.1"/>
</dbReference>
<dbReference type="PANTHER" id="PTHR33284:SF1">
    <property type="entry name" value="RIBOSOMAL PROTEIN L25_GLN-TRNA SYNTHETASE, ANTI-CODON-BINDING DOMAIN-CONTAINING PROTEIN"/>
    <property type="match status" value="1"/>
</dbReference>
<feature type="compositionally biased region" description="Acidic residues" evidence="6">
    <location>
        <begin position="188"/>
        <end position="197"/>
    </location>
</feature>
<dbReference type="InterPro" id="IPR020057">
    <property type="entry name" value="Ribosomal_bL25_b-dom"/>
</dbReference>
<comment type="subunit">
    <text evidence="5">Part of the 50S ribosomal subunit; part of the 5S rRNA/L5/L18/L25 subcomplex. Contacts the 5S rRNA. Binds to the 5S rRNA independently of L5 and L18.</text>
</comment>